<protein>
    <submittedName>
        <fullName evidence="5">Site-specific DNA-methyltransferase</fullName>
        <ecNumber evidence="5">2.1.1.72</ecNumber>
    </submittedName>
</protein>
<evidence type="ECO:0000256" key="2">
    <source>
        <dbReference type="ARBA" id="ARBA00022679"/>
    </source>
</evidence>
<dbReference type="Pfam" id="PF01555">
    <property type="entry name" value="N6_N4_Mtase"/>
    <property type="match status" value="1"/>
</dbReference>
<dbReference type="GO" id="GO:0032259">
    <property type="term" value="P:methylation"/>
    <property type="evidence" value="ECO:0007669"/>
    <property type="project" value="UniProtKB-KW"/>
</dbReference>
<dbReference type="GO" id="GO:0008170">
    <property type="term" value="F:N-methyltransferase activity"/>
    <property type="evidence" value="ECO:0007669"/>
    <property type="project" value="InterPro"/>
</dbReference>
<accession>A0AB38GF94</accession>
<dbReference type="AlphaFoldDB" id="A0AB38GF94"/>
<evidence type="ECO:0000313" key="6">
    <source>
        <dbReference type="Proteomes" id="UP000290347"/>
    </source>
</evidence>
<dbReference type="PRINTS" id="PR00506">
    <property type="entry name" value="D21N6MTFRASE"/>
</dbReference>
<evidence type="ECO:0000313" key="5">
    <source>
        <dbReference type="EMBL" id="SRX72029.1"/>
    </source>
</evidence>
<keyword evidence="2 5" id="KW-0808">Transferase</keyword>
<dbReference type="Gene3D" id="3.40.50.150">
    <property type="entry name" value="Vaccinia Virus protein VP39"/>
    <property type="match status" value="1"/>
</dbReference>
<dbReference type="Proteomes" id="UP000290347">
    <property type="component" value="Chromosome"/>
</dbReference>
<dbReference type="SUPFAM" id="SSF53335">
    <property type="entry name" value="S-adenosyl-L-methionine-dependent methyltransferases"/>
    <property type="match status" value="1"/>
</dbReference>
<dbReference type="InterPro" id="IPR002941">
    <property type="entry name" value="DNA_methylase_N4/N6"/>
</dbReference>
<sequence length="248" mass="28851">MFFKNGGVKMKLSPSVFSNKRTKISELGKDIFKNERMEFNHKYGLDGLVILNNIKDNAIPVVFFDPQYRGVLDKLSYGNEGKRQIKRSELQQMTEEKIVHFIREMDRVLIPTGHLFLWVDKFHLCQGISDWIKDTSLSIVDMIVWDKEKMGMGYRTRRQCEYLIVLQKKPIRAKNVWRLRNIRDVWKEKIVGKVHPHQKPIELQKILIQAVSNPGDVIMDVAAGSFSVLTSCIETGRLFIGTDIKEKQ</sequence>
<dbReference type="EMBL" id="LS483515">
    <property type="protein sequence ID" value="SRX72029.1"/>
    <property type="molecule type" value="Genomic_DNA"/>
</dbReference>
<dbReference type="GO" id="GO:0009007">
    <property type="term" value="F:site-specific DNA-methyltransferase (adenine-specific) activity"/>
    <property type="evidence" value="ECO:0007669"/>
    <property type="project" value="UniProtKB-EC"/>
</dbReference>
<gene>
    <name evidence="5" type="ORF">MMC68T_00767</name>
</gene>
<dbReference type="InterPro" id="IPR029063">
    <property type="entry name" value="SAM-dependent_MTases_sf"/>
</dbReference>
<keyword evidence="1 5" id="KW-0489">Methyltransferase</keyword>
<proteinExistence type="predicted"/>
<keyword evidence="3" id="KW-0949">S-adenosyl-L-methionine</keyword>
<evidence type="ECO:0000259" key="4">
    <source>
        <dbReference type="Pfam" id="PF01555"/>
    </source>
</evidence>
<organism evidence="5 6">
    <name type="scientific">Mycoplasma mycoides subsp. capri</name>
    <dbReference type="NCBI Taxonomy" id="40477"/>
    <lineage>
        <taxon>Bacteria</taxon>
        <taxon>Bacillati</taxon>
        <taxon>Mycoplasmatota</taxon>
        <taxon>Mollicutes</taxon>
        <taxon>Mycoplasmataceae</taxon>
        <taxon>Mycoplasma</taxon>
    </lineage>
</organism>
<reference evidence="5 6" key="1">
    <citation type="submission" date="2018-05" db="EMBL/GenBank/DDBJ databases">
        <authorList>
            <person name="Falquet L."/>
            <person name="Falquet L."/>
        </authorList>
    </citation>
    <scope>NUCLEOTIDE SEQUENCE [LARGE SCALE GENOMIC DNA]</scope>
    <source>
        <strain evidence="5 6">GM12</strain>
    </source>
</reference>
<feature type="domain" description="DNA methylase N-4/N-6" evidence="4">
    <location>
        <begin position="62"/>
        <end position="247"/>
    </location>
</feature>
<dbReference type="InterPro" id="IPR002295">
    <property type="entry name" value="N4/N6-MTase_EcoPI_Mod-like"/>
</dbReference>
<evidence type="ECO:0000256" key="1">
    <source>
        <dbReference type="ARBA" id="ARBA00022603"/>
    </source>
</evidence>
<name>A0AB38GF94_MYCMC</name>
<dbReference type="EC" id="2.1.1.72" evidence="5"/>
<evidence type="ECO:0000256" key="3">
    <source>
        <dbReference type="ARBA" id="ARBA00022691"/>
    </source>
</evidence>
<dbReference type="GO" id="GO:0003677">
    <property type="term" value="F:DNA binding"/>
    <property type="evidence" value="ECO:0007669"/>
    <property type="project" value="InterPro"/>
</dbReference>